<dbReference type="InterPro" id="IPR000792">
    <property type="entry name" value="Tscrpt_reg_LuxR_C"/>
</dbReference>
<accession>A6DNC6</accession>
<name>A6DNC6_9BACT</name>
<dbReference type="Gene3D" id="1.10.10.10">
    <property type="entry name" value="Winged helix-like DNA-binding domain superfamily/Winged helix DNA-binding domain"/>
    <property type="match status" value="1"/>
</dbReference>
<dbReference type="AlphaFoldDB" id="A6DNC6"/>
<dbReference type="SUPFAM" id="SSF88659">
    <property type="entry name" value="Sigma3 and sigma4 domains of RNA polymerase sigma factors"/>
    <property type="match status" value="1"/>
</dbReference>
<protein>
    <recommendedName>
        <fullName evidence="1">HTH luxR-type domain-containing protein</fullName>
    </recommendedName>
</protein>
<dbReference type="GO" id="GO:0006355">
    <property type="term" value="P:regulation of DNA-templated transcription"/>
    <property type="evidence" value="ECO:0007669"/>
    <property type="project" value="InterPro"/>
</dbReference>
<evidence type="ECO:0000313" key="2">
    <source>
        <dbReference type="EMBL" id="EDM26874.1"/>
    </source>
</evidence>
<keyword evidence="3" id="KW-1185">Reference proteome</keyword>
<evidence type="ECO:0000259" key="1">
    <source>
        <dbReference type="PROSITE" id="PS00622"/>
    </source>
</evidence>
<organism evidence="2 3">
    <name type="scientific">Lentisphaera araneosa HTCC2155</name>
    <dbReference type="NCBI Taxonomy" id="313628"/>
    <lineage>
        <taxon>Bacteria</taxon>
        <taxon>Pseudomonadati</taxon>
        <taxon>Lentisphaerota</taxon>
        <taxon>Lentisphaeria</taxon>
        <taxon>Lentisphaerales</taxon>
        <taxon>Lentisphaeraceae</taxon>
        <taxon>Lentisphaera</taxon>
    </lineage>
</organism>
<feature type="domain" description="HTH luxR-type" evidence="1">
    <location>
        <begin position="8"/>
        <end position="35"/>
    </location>
</feature>
<dbReference type="InterPro" id="IPR036388">
    <property type="entry name" value="WH-like_DNA-bd_sf"/>
</dbReference>
<dbReference type="InterPro" id="IPR013324">
    <property type="entry name" value="RNA_pol_sigma_r3/r4-like"/>
</dbReference>
<comment type="caution">
    <text evidence="2">The sequence shown here is derived from an EMBL/GenBank/DDBJ whole genome shotgun (WGS) entry which is preliminary data.</text>
</comment>
<gene>
    <name evidence="2" type="ORF">LNTAR_06499</name>
</gene>
<sequence length="49" mass="5411">MFSLSQEGMSSAEIAGKLGLTKESVYVLSSRVRSKFASEVKKLINNLEF</sequence>
<reference evidence="2 3" key="1">
    <citation type="journal article" date="2010" name="J. Bacteriol.">
        <title>Genome sequence of Lentisphaera araneosa HTCC2155T, the type species of the order Lentisphaerales in the phylum Lentisphaerae.</title>
        <authorList>
            <person name="Thrash J.C."/>
            <person name="Cho J.C."/>
            <person name="Vergin K.L."/>
            <person name="Morris R.M."/>
            <person name="Giovannoni S.J."/>
        </authorList>
    </citation>
    <scope>NUCLEOTIDE SEQUENCE [LARGE SCALE GENOMIC DNA]</scope>
    <source>
        <strain evidence="2 3">HTCC2155</strain>
    </source>
</reference>
<dbReference type="PROSITE" id="PS00622">
    <property type="entry name" value="HTH_LUXR_1"/>
    <property type="match status" value="1"/>
</dbReference>
<dbReference type="Proteomes" id="UP000004947">
    <property type="component" value="Unassembled WGS sequence"/>
</dbReference>
<evidence type="ECO:0000313" key="3">
    <source>
        <dbReference type="Proteomes" id="UP000004947"/>
    </source>
</evidence>
<proteinExistence type="predicted"/>
<dbReference type="EMBL" id="ABCK01000013">
    <property type="protein sequence ID" value="EDM26874.1"/>
    <property type="molecule type" value="Genomic_DNA"/>
</dbReference>